<dbReference type="AlphaFoldDB" id="A0A0B2VNE0"/>
<proteinExistence type="predicted"/>
<dbReference type="PROSITE" id="PS50835">
    <property type="entry name" value="IG_LIKE"/>
    <property type="match status" value="1"/>
</dbReference>
<dbReference type="STRING" id="6265.A0A0B2VNE0"/>
<reference evidence="3 4" key="1">
    <citation type="submission" date="2014-11" db="EMBL/GenBank/DDBJ databases">
        <title>Genetic blueprint of the zoonotic pathogen Toxocara canis.</title>
        <authorList>
            <person name="Zhu X.-Q."/>
            <person name="Korhonen P.K."/>
            <person name="Cai H."/>
            <person name="Young N.D."/>
            <person name="Nejsum P."/>
            <person name="von Samson-Himmelstjerna G."/>
            <person name="Boag P.R."/>
            <person name="Tan P."/>
            <person name="Li Q."/>
            <person name="Min J."/>
            <person name="Yang Y."/>
            <person name="Wang X."/>
            <person name="Fang X."/>
            <person name="Hall R.S."/>
            <person name="Hofmann A."/>
            <person name="Sternberg P.W."/>
            <person name="Jex A.R."/>
            <person name="Gasser R.B."/>
        </authorList>
    </citation>
    <scope>NUCLEOTIDE SEQUENCE [LARGE SCALE GENOMIC DNA]</scope>
    <source>
        <strain evidence="3">PN_DK_2014</strain>
    </source>
</reference>
<dbReference type="InterPro" id="IPR007110">
    <property type="entry name" value="Ig-like_dom"/>
</dbReference>
<gene>
    <name evidence="3" type="primary">F22D3.4</name>
    <name evidence="3" type="ORF">Tcan_14242</name>
</gene>
<name>A0A0B2VNE0_TOXCA</name>
<evidence type="ECO:0000259" key="2">
    <source>
        <dbReference type="PROSITE" id="PS50835"/>
    </source>
</evidence>
<keyword evidence="4" id="KW-1185">Reference proteome</keyword>
<dbReference type="OrthoDB" id="5856915at2759"/>
<accession>A0A0B2VNE0</accession>
<comment type="caution">
    <text evidence="3">The sequence shown here is derived from an EMBL/GenBank/DDBJ whole genome shotgun (WGS) entry which is preliminary data.</text>
</comment>
<evidence type="ECO:0000313" key="4">
    <source>
        <dbReference type="Proteomes" id="UP000031036"/>
    </source>
</evidence>
<evidence type="ECO:0000313" key="3">
    <source>
        <dbReference type="EMBL" id="KHN82957.1"/>
    </source>
</evidence>
<dbReference type="EMBL" id="JPKZ01001280">
    <property type="protein sequence ID" value="KHN82957.1"/>
    <property type="molecule type" value="Genomic_DNA"/>
</dbReference>
<feature type="domain" description="Ig-like" evidence="2">
    <location>
        <begin position="109"/>
        <end position="238"/>
    </location>
</feature>
<sequence length="512" mass="59960">MEKLPAASMERTMKSIKSQLFKVFKVSRLSKIQHSRCILLRIQHLKEHPSLIIQMCIDQQITEESFIPDLPPHIDFQNEFDEIENTDKKIYIKSLFMQSWYEPGCDNTPDVIISPVYFWPGQRIDLRCAMCRRAFTYNGQMKHWWFMPEKFVEEELADKHKLKNSQNWVKDLRTLSKKDNSDNSQGRGAMPSDEKGTLYERPSTVFIQRNGMLMILQPTSENEGLYRCLDRASTNTLNFLYYLIAMQPMFVYFKPNSEVTNDQIAGECPSTDGFPDANWKFRHVPPTFIRDAFGMCGQNWTSCIDWILSERHMNETKSWNLHSRSATDAELAEHFVNLKIYFKWSSWTSCGNGRTVRTREGHCYLKKIDPNKDIEQLSDKVFEKHDLFEWANRFKNRFKAVDEFSRTGIRLYSGILAKAIALSSFRRHRASKEYDDCYTVESGFFSREYAYAKDRWFDAVFAAFGVKSVDSLLEASDRLCLHYYRKPRSIDDNTPSNVLLGSHIIENQQCPV</sequence>
<dbReference type="OMA" id="WPGQRID"/>
<dbReference type="Proteomes" id="UP000031036">
    <property type="component" value="Unassembled WGS sequence"/>
</dbReference>
<feature type="region of interest" description="Disordered" evidence="1">
    <location>
        <begin position="175"/>
        <end position="196"/>
    </location>
</feature>
<organism evidence="3 4">
    <name type="scientific">Toxocara canis</name>
    <name type="common">Canine roundworm</name>
    <dbReference type="NCBI Taxonomy" id="6265"/>
    <lineage>
        <taxon>Eukaryota</taxon>
        <taxon>Metazoa</taxon>
        <taxon>Ecdysozoa</taxon>
        <taxon>Nematoda</taxon>
        <taxon>Chromadorea</taxon>
        <taxon>Rhabditida</taxon>
        <taxon>Spirurina</taxon>
        <taxon>Ascaridomorpha</taxon>
        <taxon>Ascaridoidea</taxon>
        <taxon>Toxocaridae</taxon>
        <taxon>Toxocara</taxon>
    </lineage>
</organism>
<evidence type="ECO:0000256" key="1">
    <source>
        <dbReference type="SAM" id="MobiDB-lite"/>
    </source>
</evidence>
<protein>
    <submittedName>
        <fullName evidence="3">Uncharacterized protein F22D3.4</fullName>
    </submittedName>
</protein>